<organism evidence="1">
    <name type="scientific">Arundo donax</name>
    <name type="common">Giant reed</name>
    <name type="synonym">Donax arundinaceus</name>
    <dbReference type="NCBI Taxonomy" id="35708"/>
    <lineage>
        <taxon>Eukaryota</taxon>
        <taxon>Viridiplantae</taxon>
        <taxon>Streptophyta</taxon>
        <taxon>Embryophyta</taxon>
        <taxon>Tracheophyta</taxon>
        <taxon>Spermatophyta</taxon>
        <taxon>Magnoliopsida</taxon>
        <taxon>Liliopsida</taxon>
        <taxon>Poales</taxon>
        <taxon>Poaceae</taxon>
        <taxon>PACMAD clade</taxon>
        <taxon>Arundinoideae</taxon>
        <taxon>Arundineae</taxon>
        <taxon>Arundo</taxon>
    </lineage>
</organism>
<proteinExistence type="predicted"/>
<name>A0A0A9ATX4_ARUDO</name>
<dbReference type="EMBL" id="GBRH01247363">
    <property type="protein sequence ID" value="JAD50532.1"/>
    <property type="molecule type" value="Transcribed_RNA"/>
</dbReference>
<protein>
    <submittedName>
        <fullName evidence="1">Uncharacterized protein</fullName>
    </submittedName>
</protein>
<accession>A0A0A9ATX4</accession>
<dbReference type="AlphaFoldDB" id="A0A0A9ATX4"/>
<reference evidence="1" key="2">
    <citation type="journal article" date="2015" name="Data Brief">
        <title>Shoot transcriptome of the giant reed, Arundo donax.</title>
        <authorList>
            <person name="Barrero R.A."/>
            <person name="Guerrero F.D."/>
            <person name="Moolhuijzen P."/>
            <person name="Goolsby J.A."/>
            <person name="Tidwell J."/>
            <person name="Bellgard S.E."/>
            <person name="Bellgard M.I."/>
        </authorList>
    </citation>
    <scope>NUCLEOTIDE SEQUENCE</scope>
    <source>
        <tissue evidence="1">Shoot tissue taken approximately 20 cm above the soil surface</tissue>
    </source>
</reference>
<reference evidence="1" key="1">
    <citation type="submission" date="2014-09" db="EMBL/GenBank/DDBJ databases">
        <authorList>
            <person name="Magalhaes I.L.F."/>
            <person name="Oliveira U."/>
            <person name="Santos F.R."/>
            <person name="Vidigal T.H.D.A."/>
            <person name="Brescovit A.D."/>
            <person name="Santos A.J."/>
        </authorList>
    </citation>
    <scope>NUCLEOTIDE SEQUENCE</scope>
    <source>
        <tissue evidence="1">Shoot tissue taken approximately 20 cm above the soil surface</tissue>
    </source>
</reference>
<evidence type="ECO:0000313" key="1">
    <source>
        <dbReference type="EMBL" id="JAD50532.1"/>
    </source>
</evidence>
<sequence length="35" mass="4314">MSTMSLEYRFDSFVDHLNPRMDDLERHFSFQTVFN</sequence>